<evidence type="ECO:0000256" key="1">
    <source>
        <dbReference type="SAM" id="MobiDB-lite"/>
    </source>
</evidence>
<keyword evidence="3" id="KW-1185">Reference proteome</keyword>
<feature type="region of interest" description="Disordered" evidence="1">
    <location>
        <begin position="1"/>
        <end position="27"/>
    </location>
</feature>
<name>A0A815QIY4_ADIRI</name>
<evidence type="ECO:0000313" key="3">
    <source>
        <dbReference type="Proteomes" id="UP000663828"/>
    </source>
</evidence>
<dbReference type="AlphaFoldDB" id="A0A815QIY4"/>
<accession>A0A815QIY4</accession>
<organism evidence="2 3">
    <name type="scientific">Adineta ricciae</name>
    <name type="common">Rotifer</name>
    <dbReference type="NCBI Taxonomy" id="249248"/>
    <lineage>
        <taxon>Eukaryota</taxon>
        <taxon>Metazoa</taxon>
        <taxon>Spiralia</taxon>
        <taxon>Gnathifera</taxon>
        <taxon>Rotifera</taxon>
        <taxon>Eurotatoria</taxon>
        <taxon>Bdelloidea</taxon>
        <taxon>Adinetida</taxon>
        <taxon>Adinetidae</taxon>
        <taxon>Adineta</taxon>
    </lineage>
</organism>
<proteinExistence type="predicted"/>
<evidence type="ECO:0000313" key="2">
    <source>
        <dbReference type="EMBL" id="CAF1463074.1"/>
    </source>
</evidence>
<protein>
    <submittedName>
        <fullName evidence="2">Uncharacterized protein</fullName>
    </submittedName>
</protein>
<dbReference type="EMBL" id="CAJNOR010003956">
    <property type="protein sequence ID" value="CAF1463074.1"/>
    <property type="molecule type" value="Genomic_DNA"/>
</dbReference>
<dbReference type="Proteomes" id="UP000663828">
    <property type="component" value="Unassembled WGS sequence"/>
</dbReference>
<gene>
    <name evidence="2" type="ORF">XAT740_LOCUS37547</name>
</gene>
<sequence>MILIDRVDDDHGSHHDEIGHDLGRTGDHDHIYDDDLDHDVDRGVSYDHAHHRSDDVSHPLYIGSTMTSM</sequence>
<comment type="caution">
    <text evidence="2">The sequence shown here is derived from an EMBL/GenBank/DDBJ whole genome shotgun (WGS) entry which is preliminary data.</text>
</comment>
<reference evidence="2" key="1">
    <citation type="submission" date="2021-02" db="EMBL/GenBank/DDBJ databases">
        <authorList>
            <person name="Nowell W R."/>
        </authorList>
    </citation>
    <scope>NUCLEOTIDE SEQUENCE</scope>
</reference>